<organism evidence="1 2">
    <name type="scientific">Syntrophobotulus glycolicus (strain DSM 8271 / FlGlyR)</name>
    <dbReference type="NCBI Taxonomy" id="645991"/>
    <lineage>
        <taxon>Bacteria</taxon>
        <taxon>Bacillati</taxon>
        <taxon>Bacillota</taxon>
        <taxon>Clostridia</taxon>
        <taxon>Eubacteriales</taxon>
        <taxon>Desulfitobacteriaceae</taxon>
        <taxon>Syntrophobotulus</taxon>
    </lineage>
</organism>
<dbReference type="STRING" id="645991.Sgly_2664"/>
<evidence type="ECO:0008006" key="3">
    <source>
        <dbReference type="Google" id="ProtNLM"/>
    </source>
</evidence>
<evidence type="ECO:0000313" key="2">
    <source>
        <dbReference type="Proteomes" id="UP000007488"/>
    </source>
</evidence>
<protein>
    <recommendedName>
        <fullName evidence="3">Phage-related protein</fullName>
    </recommendedName>
</protein>
<reference evidence="2" key="2">
    <citation type="submission" date="2011-02" db="EMBL/GenBank/DDBJ databases">
        <title>The complete genome of Syntrophobotulus glycolicus DSM 8271.</title>
        <authorList>
            <person name="Lucas S."/>
            <person name="Copeland A."/>
            <person name="Lapidus A."/>
            <person name="Bruce D."/>
            <person name="Goodwin L."/>
            <person name="Pitluck S."/>
            <person name="Kyrpides N."/>
            <person name="Mavromatis K."/>
            <person name="Pagani I."/>
            <person name="Ivanova N."/>
            <person name="Mikhailova N."/>
            <person name="Chertkov O."/>
            <person name="Held B."/>
            <person name="Detter J.C."/>
            <person name="Tapia R."/>
            <person name="Han C."/>
            <person name="Land M."/>
            <person name="Hauser L."/>
            <person name="Markowitz V."/>
            <person name="Cheng J.-F."/>
            <person name="Hugenholtz P."/>
            <person name="Woyke T."/>
            <person name="Wu D."/>
            <person name="Spring S."/>
            <person name="Schroeder M."/>
            <person name="Brambilla E."/>
            <person name="Klenk H.-P."/>
            <person name="Eisen J.A."/>
        </authorList>
    </citation>
    <scope>NUCLEOTIDE SEQUENCE [LARGE SCALE GENOMIC DNA]</scope>
    <source>
        <strain evidence="2">DSM 8271 / FlGlyR</strain>
    </source>
</reference>
<dbReference type="EMBL" id="CP002547">
    <property type="protein sequence ID" value="ADY56940.1"/>
    <property type="molecule type" value="Genomic_DNA"/>
</dbReference>
<evidence type="ECO:0000313" key="1">
    <source>
        <dbReference type="EMBL" id="ADY56940.1"/>
    </source>
</evidence>
<dbReference type="KEGG" id="sgy:Sgly_2664"/>
<reference evidence="1 2" key="1">
    <citation type="journal article" date="2011" name="Stand. Genomic Sci.">
        <title>Complete genome sequence of Syntrophobotulus glycolicus type strain (FlGlyR).</title>
        <authorList>
            <person name="Han C."/>
            <person name="Mwirichia R."/>
            <person name="Chertkov O."/>
            <person name="Held B."/>
            <person name="Lapidus A."/>
            <person name="Nolan M."/>
            <person name="Lucas S."/>
            <person name="Hammon N."/>
            <person name="Deshpande S."/>
            <person name="Cheng J.F."/>
            <person name="Tapia R."/>
            <person name="Goodwin L."/>
            <person name="Pitluck S."/>
            <person name="Huntemann M."/>
            <person name="Liolios K."/>
            <person name="Ivanova N."/>
            <person name="Pagani I."/>
            <person name="Mavromatis K."/>
            <person name="Ovchinikova G."/>
            <person name="Pati A."/>
            <person name="Chen A."/>
            <person name="Palaniappan K."/>
            <person name="Land M."/>
            <person name="Hauser L."/>
            <person name="Brambilla E.M."/>
            <person name="Rohde M."/>
            <person name="Spring S."/>
            <person name="Sikorski J."/>
            <person name="Goker M."/>
            <person name="Woyke T."/>
            <person name="Bristow J."/>
            <person name="Eisen J.A."/>
            <person name="Markowitz V."/>
            <person name="Hugenholtz P."/>
            <person name="Kyrpides N.C."/>
            <person name="Klenk H.P."/>
            <person name="Detter J.C."/>
        </authorList>
    </citation>
    <scope>NUCLEOTIDE SEQUENCE [LARGE SCALE GENOMIC DNA]</scope>
    <source>
        <strain evidence="2">DSM 8271 / FlGlyR</strain>
    </source>
</reference>
<gene>
    <name evidence="1" type="ordered locus">Sgly_2664</name>
</gene>
<keyword evidence="2" id="KW-1185">Reference proteome</keyword>
<name>F0SX80_SYNGF</name>
<dbReference type="RefSeq" id="WP_013625760.1">
    <property type="nucleotide sequence ID" value="NC_015172.1"/>
</dbReference>
<dbReference type="InterPro" id="IPR009241">
    <property type="entry name" value="HigB-like"/>
</dbReference>
<accession>F0SX80</accession>
<dbReference type="HOGENOM" id="CLU_122734_3_0_9"/>
<dbReference type="Pfam" id="PF05973">
    <property type="entry name" value="Gp49"/>
    <property type="match status" value="1"/>
</dbReference>
<sequence>MFIVIIYEDKSGKSPVTEYIDDLDLKALTSKDSRIRLKKIYQYFELLKMYGSRAGLPASKHIEDDIWELRPTNDRFFYAYWKEDTFVILHHYIKKTQKAPRQEIEQAKRNLKDFLERSR</sequence>
<proteinExistence type="predicted"/>
<dbReference type="eggNOG" id="COG4679">
    <property type="taxonomic scope" value="Bacteria"/>
</dbReference>
<dbReference type="OrthoDB" id="573082at2"/>
<dbReference type="Proteomes" id="UP000007488">
    <property type="component" value="Chromosome"/>
</dbReference>
<dbReference type="AlphaFoldDB" id="F0SX80"/>